<dbReference type="Gene3D" id="3.90.280.10">
    <property type="entry name" value="PEBP-like"/>
    <property type="match status" value="1"/>
</dbReference>
<reference evidence="1" key="1">
    <citation type="submission" date="2015-09" db="EMBL/GenBank/DDBJ databases">
        <authorList>
            <consortium name="Pathogen Informatics"/>
        </authorList>
    </citation>
    <scope>NUCLEOTIDE SEQUENCE</scope>
    <source>
        <strain evidence="1">2789STDY5834896</strain>
    </source>
</reference>
<dbReference type="PANTHER" id="PTHR30289:SF1">
    <property type="entry name" value="PEBP (PHOSPHATIDYLETHANOLAMINE-BINDING PROTEIN) FAMILY PROTEIN"/>
    <property type="match status" value="1"/>
</dbReference>
<dbReference type="CDD" id="cd00865">
    <property type="entry name" value="PEBP_bact_arch"/>
    <property type="match status" value="1"/>
</dbReference>
<dbReference type="EMBL" id="FMHG01000002">
    <property type="protein sequence ID" value="SCJ88011.1"/>
    <property type="molecule type" value="Genomic_DNA"/>
</dbReference>
<dbReference type="InterPro" id="IPR036610">
    <property type="entry name" value="PEBP-like_sf"/>
</dbReference>
<accession>A0A1C6K191</accession>
<protein>
    <submittedName>
        <fullName evidence="1">Putative kinase inhibitor protein</fullName>
    </submittedName>
</protein>
<dbReference type="PANTHER" id="PTHR30289">
    <property type="entry name" value="UNCHARACTERIZED PROTEIN YBCL-RELATED"/>
    <property type="match status" value="1"/>
</dbReference>
<dbReference type="NCBIfam" id="TIGR00481">
    <property type="entry name" value="YbhB/YbcL family Raf kinase inhibitor-like protein"/>
    <property type="match status" value="1"/>
</dbReference>
<dbReference type="InterPro" id="IPR008914">
    <property type="entry name" value="PEBP"/>
</dbReference>
<dbReference type="Pfam" id="PF01161">
    <property type="entry name" value="PBP"/>
    <property type="match status" value="1"/>
</dbReference>
<dbReference type="SUPFAM" id="SSF49777">
    <property type="entry name" value="PEBP-like"/>
    <property type="match status" value="1"/>
</dbReference>
<dbReference type="AlphaFoldDB" id="A0A1C6K191"/>
<name>A0A1C6K191_9FIRM</name>
<dbReference type="InterPro" id="IPR005247">
    <property type="entry name" value="YbhB_YbcL/LppC-like"/>
</dbReference>
<proteinExistence type="predicted"/>
<gene>
    <name evidence="1" type="ORF">SAMEA3545359_02521</name>
</gene>
<evidence type="ECO:0000313" key="1">
    <source>
        <dbReference type="EMBL" id="SCJ88011.1"/>
    </source>
</evidence>
<sequence length="153" mass="16481">MSSLTVTSPSFANGGQIPLLHTGFGADCSPQLELSGLSSQAVSLAVVLCDMDHPIPAYPHWLIWDLPAAPVIPGNIPPGAALPALGGAVQGVAYGKNRYRGPKPPFHWSHRYHFTVYALDCRLSLPPTTRRRQLLAAMQGHILQQGQLAGHYR</sequence>
<organism evidence="1">
    <name type="scientific">uncultured Anaerotruncus sp</name>
    <dbReference type="NCBI Taxonomy" id="905011"/>
    <lineage>
        <taxon>Bacteria</taxon>
        <taxon>Bacillati</taxon>
        <taxon>Bacillota</taxon>
        <taxon>Clostridia</taxon>
        <taxon>Eubacteriales</taxon>
        <taxon>Oscillospiraceae</taxon>
        <taxon>Anaerotruncus</taxon>
        <taxon>environmental samples</taxon>
    </lineage>
</organism>